<dbReference type="SUPFAM" id="SSF52540">
    <property type="entry name" value="P-loop containing nucleoside triphosphate hydrolases"/>
    <property type="match status" value="1"/>
</dbReference>
<feature type="region of interest" description="Disordered" evidence="6">
    <location>
        <begin position="302"/>
        <end position="331"/>
    </location>
</feature>
<dbReference type="GO" id="GO:0005524">
    <property type="term" value="F:ATP binding"/>
    <property type="evidence" value="ECO:0007669"/>
    <property type="project" value="UniProtKB-KW"/>
</dbReference>
<dbReference type="PANTHER" id="PTHR33463">
    <property type="entry name" value="NB-ARC DOMAIN-CONTAINING PROTEIN-RELATED"/>
    <property type="match status" value="1"/>
</dbReference>
<dbReference type="PANTHER" id="PTHR33463:SF196">
    <property type="entry name" value="NB-ARC DOMAIN DISEASE RESISTANCE PROTEIN"/>
    <property type="match status" value="1"/>
</dbReference>
<evidence type="ECO:0000256" key="6">
    <source>
        <dbReference type="SAM" id="MobiDB-lite"/>
    </source>
</evidence>
<reference evidence="9" key="2">
    <citation type="submission" date="2025-08" db="UniProtKB">
        <authorList>
            <consortium name="RefSeq"/>
        </authorList>
    </citation>
    <scope>IDENTIFICATION</scope>
    <source>
        <tissue evidence="9">Young leaves</tissue>
    </source>
</reference>
<feature type="coiled-coil region" evidence="5">
    <location>
        <begin position="20"/>
        <end position="61"/>
    </location>
</feature>
<dbReference type="SUPFAM" id="SSF52047">
    <property type="entry name" value="RNI-like"/>
    <property type="match status" value="2"/>
</dbReference>
<dbReference type="InterPro" id="IPR042197">
    <property type="entry name" value="Apaf_helical"/>
</dbReference>
<protein>
    <submittedName>
        <fullName evidence="9">Uncharacterized protein LOC113851105</fullName>
    </submittedName>
</protein>
<accession>A0A8B8K176</accession>
<gene>
    <name evidence="9" type="primary">LOC113851105</name>
</gene>
<dbReference type="InterPro" id="IPR050905">
    <property type="entry name" value="Plant_NBS-LRR"/>
</dbReference>
<evidence type="ECO:0000313" key="8">
    <source>
        <dbReference type="Proteomes" id="UP000694853"/>
    </source>
</evidence>
<evidence type="ECO:0000256" key="5">
    <source>
        <dbReference type="SAM" id="Coils"/>
    </source>
</evidence>
<keyword evidence="4" id="KW-0067">ATP-binding</keyword>
<dbReference type="Proteomes" id="UP000694853">
    <property type="component" value="Unplaced"/>
</dbReference>
<reference evidence="8" key="1">
    <citation type="journal article" date="2019" name="Toxins">
        <title>Detection of Abrin-Like and Prepropulchellin-Like Toxin Genes and Transcripts Using Whole Genome Sequencing and Full-Length Transcript Sequencing of Abrus precatorius.</title>
        <authorList>
            <person name="Hovde B.T."/>
            <person name="Daligault H.E."/>
            <person name="Hanschen E.R."/>
            <person name="Kunde Y.A."/>
            <person name="Johnson M.B."/>
            <person name="Starkenburg S.R."/>
            <person name="Johnson S.L."/>
        </authorList>
    </citation>
    <scope>NUCLEOTIDE SEQUENCE [LARGE SCALE GENOMIC DNA]</scope>
</reference>
<dbReference type="Pfam" id="PF00931">
    <property type="entry name" value="NB-ARC"/>
    <property type="match status" value="1"/>
</dbReference>
<dbReference type="InterPro" id="IPR032675">
    <property type="entry name" value="LRR_dom_sf"/>
</dbReference>
<dbReference type="SMART" id="SM00382">
    <property type="entry name" value="AAA"/>
    <property type="match status" value="1"/>
</dbReference>
<organism evidence="8 9">
    <name type="scientific">Abrus precatorius</name>
    <name type="common">Indian licorice</name>
    <name type="synonym">Glycine abrus</name>
    <dbReference type="NCBI Taxonomy" id="3816"/>
    <lineage>
        <taxon>Eukaryota</taxon>
        <taxon>Viridiplantae</taxon>
        <taxon>Streptophyta</taxon>
        <taxon>Embryophyta</taxon>
        <taxon>Tracheophyta</taxon>
        <taxon>Spermatophyta</taxon>
        <taxon>Magnoliopsida</taxon>
        <taxon>eudicotyledons</taxon>
        <taxon>Gunneridae</taxon>
        <taxon>Pentapetalae</taxon>
        <taxon>rosids</taxon>
        <taxon>fabids</taxon>
        <taxon>Fabales</taxon>
        <taxon>Fabaceae</taxon>
        <taxon>Papilionoideae</taxon>
        <taxon>50 kb inversion clade</taxon>
        <taxon>NPAAA clade</taxon>
        <taxon>indigoferoid/millettioid clade</taxon>
        <taxon>Abreae</taxon>
        <taxon>Abrus</taxon>
    </lineage>
</organism>
<dbReference type="GO" id="GO:0043531">
    <property type="term" value="F:ADP binding"/>
    <property type="evidence" value="ECO:0007669"/>
    <property type="project" value="InterPro"/>
</dbReference>
<evidence type="ECO:0000259" key="7">
    <source>
        <dbReference type="SMART" id="SM00382"/>
    </source>
</evidence>
<dbReference type="Gene3D" id="1.10.8.430">
    <property type="entry name" value="Helical domain of apoptotic protease-activating factors"/>
    <property type="match status" value="1"/>
</dbReference>
<dbReference type="SUPFAM" id="SSF52058">
    <property type="entry name" value="L domain-like"/>
    <property type="match status" value="3"/>
</dbReference>
<comment type="similarity">
    <text evidence="1">Belongs to the disease resistance NB-LRR family.</text>
</comment>
<keyword evidence="3" id="KW-0611">Plant defense</keyword>
<dbReference type="Gene3D" id="3.80.10.10">
    <property type="entry name" value="Ribonuclease Inhibitor"/>
    <property type="match status" value="9"/>
</dbReference>
<feature type="compositionally biased region" description="Pro residues" evidence="6">
    <location>
        <begin position="1237"/>
        <end position="1249"/>
    </location>
</feature>
<dbReference type="Gene3D" id="3.40.50.300">
    <property type="entry name" value="P-loop containing nucleotide triphosphate hydrolases"/>
    <property type="match status" value="1"/>
</dbReference>
<evidence type="ECO:0000256" key="3">
    <source>
        <dbReference type="ARBA" id="ARBA00022821"/>
    </source>
</evidence>
<dbReference type="Pfam" id="PF23247">
    <property type="entry name" value="LRR_RPS2"/>
    <property type="match status" value="11"/>
</dbReference>
<keyword evidence="2" id="KW-0547">Nucleotide-binding</keyword>
<keyword evidence="5" id="KW-0175">Coiled coil</keyword>
<dbReference type="InterPro" id="IPR057135">
    <property type="entry name" value="At4g27190-like_LRR"/>
</dbReference>
<dbReference type="GeneID" id="113851105"/>
<feature type="region of interest" description="Disordered" evidence="6">
    <location>
        <begin position="2783"/>
        <end position="2802"/>
    </location>
</feature>
<keyword evidence="8" id="KW-1185">Reference proteome</keyword>
<dbReference type="KEGG" id="aprc:113851105"/>
<name>A0A8B8K176_ABRPR</name>
<dbReference type="GO" id="GO:0006952">
    <property type="term" value="P:defense response"/>
    <property type="evidence" value="ECO:0007669"/>
    <property type="project" value="UniProtKB-KW"/>
</dbReference>
<dbReference type="InterPro" id="IPR003593">
    <property type="entry name" value="AAA+_ATPase"/>
</dbReference>
<evidence type="ECO:0000256" key="2">
    <source>
        <dbReference type="ARBA" id="ARBA00022741"/>
    </source>
</evidence>
<sequence length="2859" mass="325305">MASLVGIYQFLSSPDAKVWLKEHLIDLKLYEARVEDLTAVVPKLKRERERVQHRVEEEESRHGRGISDEIKEWIKRVDKVISEHEDFDGDHECHELAALDFFTNGYLPKPGIRYRRSRKANDIIGKVNGLLQKAPKFDSFSYWLGPPSMESFFSNVDYERLPSRDEAMEKIKTALEDPSVRIIGLHGLSGVGKTTLVKELAKDFLEANTFKRVIMANVTRNPDIRKIQGQIADMLGKQLDGESDIARADQIRNRLKNEKEGTLIILDDLCEKLDFNMLGIPSVNNNNDYGSMNVKEGTSLGAVMGKPEKNKGTSKVMKPKTTSGASNRMQTDETHYRGCKVLLISEIKQVLLSQMGGKESSIFQLEALKENEPKILFTKMAGINERNFEFVKLAAQIADKCNGLPMLIVTTAKALKNQSRSTWEDVRRQLEWQKSTGSPEFSTKLSYQLLEDEELKYTFLLCARMGHDTLLMDLVKYCVGLGFLQGIYTVREARDRVYSLVGKLKGSGLLSDSYSTDHFTMQDIVRSAALSIASKDKQVFTMTKAKVDELHDKFRRYAAISLHHCDIIEGFPRRINCPKLTVFHVNNIYPHLEIPDNLFQGMKELKVLILTGFHRSPLPPSIRFLTKLRMLCLEQCVLGKDLSFIAVMKMLRILSFSGSDIEKLPVELMQLTNLQIFDISNCFKLNHIPSNVISSLISLEELYMRNTLIQFKVDQQTKQSLGVLLSELRHLNQLTILDIQIPYIAQLPKNLFFDKLYSYKIVIGELNAYLETDFKMPEKHERSRFLAIQLKKAFDIHSQIGIKMLFDRVENLLLEDLEGVQDLFYRLNLKGFPYLKSLSIVNNSHILSLIDPKKRRQHPEKAFPKLESLYLYNLKKMERLCSCRLSAPSFTKLKVIKINLCSELKNIFLISMVKLLIVLETIEVSECNSLDYIVDVEQHNNRNEELKFLELRSLTLRSLPQFVGFSSRAIGGIFNEKVVVSKLERLELSLIQSDRIWSKEASLCSYFQNLRHLDVNYCWNLTNLLSFSMAKSMLNLQSLFVSECENMECIFVEGAGSSYLGKMKDRLFPNLKNIKLTSMKSLSEIWNSEVPPDSFAKLETLIIEKCDKLVNVFPLYMEKMFQSLCTLRVTNCKSMKAIFDLKNKRRDAGNVTNLQDVHLETLPKLEKIWKDNQEGALKLNNLQKLRVRDCDSLKNIFPFPVAHCLNNLEYLMILDCFELREIVAKREGIKIDGSRPTPTPAPAPTPTPTQKPFLFPKLMTVKFSNLPKLKCFYPEVYELSCPALKDLSIELCDKLEPFEKESADAHPRKPIFPEEVINKLKAIQIELWHANSSSSYMGEGNYRSNNLEELQLSKFMNTEILYSFLHNNPNLQSLSLNNCSFKEIVPLKRRPEIQNLGVVPKLKSLKLIDLPMLEKIGFERDIVLQRIESLILKNCPSLDTIVPSSVFLAHLTYLEVVECNGLRNLMAPSTAMGQLNIMKVMKCESLEQIVRDEGTDADKVEIVFKQLRTLELVSLKNLKSFCSSESCVFEFPSLEKLVKCFEGMEEMNFSEHPELQKAWQSNDAQLLENWFSSLTTLKLVECKIQPYAVPSNILPCLMSLKELEVHNCKKIKAIFDMENREDTIFQLKNLSLKELPKLRLVWEKNGQGILSFQNLQHVFVSGCKRLPTLFPVALARNLKKLEKLEIQSCHKLFEIVEKEKAAATAEVPEEFVFLRLTVLNLYDLPQLTHFYPQTFTVECPALSNLTVLDCGVFEVFQTPEDEHSTAEGEGSSISINRQPLFSNLKVIAKLEELSLDWKYTSILRSWIASGQFEENLKYLNGLSLFFDCHDDDTPNFPIQILEKAPNLEQMSLEYCKKPEIFLTQNPVKDGMLEQLKELAVNVVSDLPSIGSNGPSLLNAICERLHQLYVFDCSDLRAVVDSSSTVSFANLKILFISECPKLEYLITSSAAEKLKHLEELMVVNCELLKGIVANEQNQPTSGVIEFKQLDSISLISLSKLECFYSGTATLDLPSLIQVQILQCPDMKYFSQNLKVGKSFRGIQGSDNVNDDLIWGDNFNSSVEKVSLLQRDNLYFKDSPMLKEIWLGSEIALSWCFSNLSSLVLEGCDFLSNAILPSHLLPLLRNLKKLQVRECNSIKAIFDHIMMINGNGGPNGNYNLPLLKNLSVENCEGLVQFVAKDEATVEEANKELIIFQKLTSLKLLNLPNLRCIYPGIGILEMPKLRKLDVSSCPRLTTLVHSTSTVSSSNLKFFYLSKCGGLEYLFTSSTVNKFNCLKHFSVEECESMKVIVAKEQGDTSSEVIKFERLELMVLSSLSSLECFYSGSATLELSSLTAVQILQCPKMENFSMGSTDAKSFTGIQVSTDSNDDLVLHNDINGSVKRIFLQQDHLALGDSRMLQEIWLKPEPLPSWCFCNLNSLIIEGCEFLSNGILPCHLLPFLSNLEKLQVQKCNSVEAIFDLTQMNNMEPASVPLSIPLKKLILDQLPILKHVWNGDPQVSLNLPFLEEVLVNECDSIKGLFPASVINNKLQKLHVENCAELVEIVVKNELAVEETNKELVIFPSLTLLKLWNLPKLRCIHSGKHMPEWPMLKELHVFHCQMLKFFATDFQNSTNSHSEGQDSFPTDQQAIVSLEKCFHDKSDVFPFIFHSKVSLPNIEKLGVLHSAFEEIFPTETPDTNRTIILSHLRVLELRRMSHLKSIGFEQSWMSPILQNLEDLLVWECHCLTNLTPSSVSFSNLIKLNVNDCCRLEYLFTSSTAKTLHLLKEMHVTNCISLKAIVAKDQDEKANTDSDEDQEKEANGSATLNLPSLKEMSFTHCHRTKVFHLGDAVPKELKVTIDGVHWEGDINSVIKRQSEKEAA</sequence>
<proteinExistence type="inferred from homology"/>
<feature type="domain" description="AAA+ ATPase" evidence="7">
    <location>
        <begin position="179"/>
        <end position="348"/>
    </location>
</feature>
<feature type="region of interest" description="Disordered" evidence="6">
    <location>
        <begin position="1230"/>
        <end position="1249"/>
    </location>
</feature>
<dbReference type="InterPro" id="IPR002182">
    <property type="entry name" value="NB-ARC"/>
</dbReference>
<evidence type="ECO:0000313" key="9">
    <source>
        <dbReference type="RefSeq" id="XP_027337391.1"/>
    </source>
</evidence>
<dbReference type="PRINTS" id="PR00364">
    <property type="entry name" value="DISEASERSIST"/>
</dbReference>
<dbReference type="RefSeq" id="XP_027337391.1">
    <property type="nucleotide sequence ID" value="XM_027481590.1"/>
</dbReference>
<evidence type="ECO:0000256" key="1">
    <source>
        <dbReference type="ARBA" id="ARBA00008894"/>
    </source>
</evidence>
<dbReference type="InterPro" id="IPR027417">
    <property type="entry name" value="P-loop_NTPase"/>
</dbReference>
<dbReference type="OrthoDB" id="1428855at2759"/>
<dbReference type="CDD" id="cd00009">
    <property type="entry name" value="AAA"/>
    <property type="match status" value="1"/>
</dbReference>
<evidence type="ECO:0000256" key="4">
    <source>
        <dbReference type="ARBA" id="ARBA00022840"/>
    </source>
</evidence>
<feature type="compositionally biased region" description="Polar residues" evidence="6">
    <location>
        <begin position="320"/>
        <end position="329"/>
    </location>
</feature>